<evidence type="ECO:0000259" key="10">
    <source>
        <dbReference type="Pfam" id="PF00562"/>
    </source>
</evidence>
<evidence type="ECO:0000256" key="1">
    <source>
        <dbReference type="ARBA" id="ARBA00022478"/>
    </source>
</evidence>
<evidence type="ECO:0000313" key="15">
    <source>
        <dbReference type="EMBL" id="MDQ0514035.1"/>
    </source>
</evidence>
<dbReference type="InterPro" id="IPR015712">
    <property type="entry name" value="DNA-dir_RNA_pol_su2"/>
</dbReference>
<feature type="region of interest" description="Disordered" evidence="9">
    <location>
        <begin position="1418"/>
        <end position="1447"/>
    </location>
</feature>
<evidence type="ECO:0000256" key="5">
    <source>
        <dbReference type="ARBA" id="ARBA00048552"/>
    </source>
</evidence>
<feature type="domain" description="RNA polymerase beta subunit protrusion" evidence="12">
    <location>
        <begin position="33"/>
        <end position="371"/>
    </location>
</feature>
<dbReference type="Pfam" id="PF04563">
    <property type="entry name" value="RNA_pol_Rpb2_1"/>
    <property type="match status" value="1"/>
</dbReference>
<keyword evidence="2 6" id="KW-0808">Transferase</keyword>
<comment type="function">
    <text evidence="6 8">DNA-dependent RNA polymerase catalyzes the transcription of DNA into RNA using the four ribonucleoside triphosphates as substrates.</text>
</comment>
<feature type="domain" description="RNA polymerase Rpb2" evidence="13">
    <location>
        <begin position="608"/>
        <end position="676"/>
    </location>
</feature>
<dbReference type="InterPro" id="IPR037034">
    <property type="entry name" value="RNA_pol_Rpb2_2_sf"/>
</dbReference>
<evidence type="ECO:0000313" key="16">
    <source>
        <dbReference type="Proteomes" id="UP001240643"/>
    </source>
</evidence>
<keyword evidence="1 6" id="KW-0240">DNA-directed RNA polymerase</keyword>
<evidence type="ECO:0000256" key="4">
    <source>
        <dbReference type="ARBA" id="ARBA00023163"/>
    </source>
</evidence>
<dbReference type="Pfam" id="PF04560">
    <property type="entry name" value="RNA_pol_Rpb2_7"/>
    <property type="match status" value="1"/>
</dbReference>
<feature type="domain" description="DNA-directed RNA polymerase beta subunit external 1" evidence="14">
    <location>
        <begin position="686"/>
        <end position="749"/>
    </location>
</feature>
<dbReference type="Pfam" id="PF00562">
    <property type="entry name" value="RNA_pol_Rpb2_6"/>
    <property type="match status" value="1"/>
</dbReference>
<comment type="catalytic activity">
    <reaction evidence="5 6 8">
        <text>RNA(n) + a ribonucleoside 5'-triphosphate = RNA(n+1) + diphosphate</text>
        <dbReference type="Rhea" id="RHEA:21248"/>
        <dbReference type="Rhea" id="RHEA-COMP:14527"/>
        <dbReference type="Rhea" id="RHEA-COMP:17342"/>
        <dbReference type="ChEBI" id="CHEBI:33019"/>
        <dbReference type="ChEBI" id="CHEBI:61557"/>
        <dbReference type="ChEBI" id="CHEBI:140395"/>
        <dbReference type="EC" id="2.7.7.6"/>
    </reaction>
</comment>
<dbReference type="Gene3D" id="2.40.50.150">
    <property type="match status" value="1"/>
</dbReference>
<dbReference type="EMBL" id="JAUSWO010000001">
    <property type="protein sequence ID" value="MDQ0514035.1"/>
    <property type="molecule type" value="Genomic_DNA"/>
</dbReference>
<evidence type="ECO:0000259" key="12">
    <source>
        <dbReference type="Pfam" id="PF04563"/>
    </source>
</evidence>
<comment type="subunit">
    <text evidence="6 8">The RNAP catalytic core consists of 2 alpha, 1 beta, 1 beta' and 1 omega subunit. When a sigma factor is associated with the core the holoenzyme is formed, which can initiate transcription.</text>
</comment>
<accession>A0ABU0LZL9</accession>
<dbReference type="InterPro" id="IPR019462">
    <property type="entry name" value="DNA-dir_RNA_pol_bsu_external_1"/>
</dbReference>
<evidence type="ECO:0000256" key="6">
    <source>
        <dbReference type="HAMAP-Rule" id="MF_01321"/>
    </source>
</evidence>
<dbReference type="Gene3D" id="2.40.270.10">
    <property type="entry name" value="DNA-directed RNA polymerase, subunit 2, domain 6"/>
    <property type="match status" value="1"/>
</dbReference>
<dbReference type="Proteomes" id="UP001240643">
    <property type="component" value="Unassembled WGS sequence"/>
</dbReference>
<evidence type="ECO:0000256" key="9">
    <source>
        <dbReference type="SAM" id="MobiDB-lite"/>
    </source>
</evidence>
<evidence type="ECO:0000256" key="8">
    <source>
        <dbReference type="RuleBase" id="RU363031"/>
    </source>
</evidence>
<dbReference type="InterPro" id="IPR014724">
    <property type="entry name" value="RNA_pol_RPB2_OB-fold"/>
</dbReference>
<feature type="domain" description="RNA polymerase Rpb2" evidence="11">
    <location>
        <begin position="1277"/>
        <end position="1350"/>
    </location>
</feature>
<dbReference type="EC" id="2.7.7.6" evidence="6 8"/>
<dbReference type="InterPro" id="IPR007120">
    <property type="entry name" value="DNA-dir_RNAP_su2_dom"/>
</dbReference>
<comment type="caution">
    <text evidence="15">The sequence shown here is derived from an EMBL/GenBank/DDBJ whole genome shotgun (WGS) entry which is preliminary data.</text>
</comment>
<dbReference type="RefSeq" id="WP_256547274.1">
    <property type="nucleotide sequence ID" value="NZ_CP101809.1"/>
</dbReference>
<evidence type="ECO:0000256" key="7">
    <source>
        <dbReference type="RuleBase" id="RU000434"/>
    </source>
</evidence>
<comment type="similarity">
    <text evidence="6 7">Belongs to the RNA polymerase beta chain family.</text>
</comment>
<dbReference type="Pfam" id="PF04565">
    <property type="entry name" value="RNA_pol_Rpb2_3"/>
    <property type="match status" value="1"/>
</dbReference>
<gene>
    <name evidence="6" type="primary">rpoB</name>
    <name evidence="15" type="ORF">J2Z62_000473</name>
</gene>
<dbReference type="InterPro" id="IPR042107">
    <property type="entry name" value="DNA-dir_RNA_pol_bsu_ext_1_sf"/>
</dbReference>
<dbReference type="NCBIfam" id="NF001616">
    <property type="entry name" value="PRK00405.1"/>
    <property type="match status" value="1"/>
</dbReference>
<dbReference type="PROSITE" id="PS01166">
    <property type="entry name" value="RNA_POL_BETA"/>
    <property type="match status" value="1"/>
</dbReference>
<feature type="compositionally biased region" description="Acidic residues" evidence="9">
    <location>
        <begin position="1418"/>
        <end position="1433"/>
    </location>
</feature>
<feature type="domain" description="DNA-directed RNA polymerase subunit 2 hybrid-binding" evidence="10">
    <location>
        <begin position="837"/>
        <end position="1275"/>
    </location>
</feature>
<dbReference type="SUPFAM" id="SSF64484">
    <property type="entry name" value="beta and beta-prime subunits of DNA dependent RNA-polymerase"/>
    <property type="match status" value="1"/>
</dbReference>
<dbReference type="InterPro" id="IPR037033">
    <property type="entry name" value="DNA-dir_RNAP_su2_hyb_sf"/>
</dbReference>
<dbReference type="Pfam" id="PF10385">
    <property type="entry name" value="RNA_pol_Rpb2_45"/>
    <property type="match status" value="1"/>
</dbReference>
<dbReference type="InterPro" id="IPR007121">
    <property type="entry name" value="RNA_pol_bsu_CS"/>
</dbReference>
<dbReference type="CDD" id="cd00653">
    <property type="entry name" value="RNA_pol_B_RPB2"/>
    <property type="match status" value="1"/>
</dbReference>
<dbReference type="GO" id="GO:0003899">
    <property type="term" value="F:DNA-directed RNA polymerase activity"/>
    <property type="evidence" value="ECO:0007669"/>
    <property type="project" value="UniProtKB-EC"/>
</dbReference>
<evidence type="ECO:0000259" key="13">
    <source>
        <dbReference type="Pfam" id="PF04565"/>
    </source>
</evidence>
<dbReference type="Gene3D" id="2.30.150.10">
    <property type="entry name" value="DNA-directed RNA polymerase, beta subunit, external 1 domain"/>
    <property type="match status" value="1"/>
</dbReference>
<keyword evidence="3 6" id="KW-0548">Nucleotidyltransferase</keyword>
<evidence type="ECO:0000259" key="14">
    <source>
        <dbReference type="Pfam" id="PF10385"/>
    </source>
</evidence>
<dbReference type="InterPro" id="IPR010243">
    <property type="entry name" value="RNA_pol_bsu_bac"/>
</dbReference>
<dbReference type="PANTHER" id="PTHR20856">
    <property type="entry name" value="DNA-DIRECTED RNA POLYMERASE I SUBUNIT 2"/>
    <property type="match status" value="1"/>
</dbReference>
<evidence type="ECO:0000256" key="3">
    <source>
        <dbReference type="ARBA" id="ARBA00022695"/>
    </source>
</evidence>
<dbReference type="InterPro" id="IPR007645">
    <property type="entry name" value="RNA_pol_Rpb2_3"/>
</dbReference>
<dbReference type="GO" id="GO:0000428">
    <property type="term" value="C:DNA-directed RNA polymerase complex"/>
    <property type="evidence" value="ECO:0007669"/>
    <property type="project" value="UniProtKB-KW"/>
</dbReference>
<keyword evidence="16" id="KW-1185">Reference proteome</keyword>
<protein>
    <recommendedName>
        <fullName evidence="6 8">DNA-directed RNA polymerase subunit beta</fullName>
        <shortName evidence="6">RNAP subunit beta</shortName>
        <ecNumber evidence="6 8">2.7.7.6</ecNumber>
    </recommendedName>
    <alternativeName>
        <fullName evidence="6">RNA polymerase subunit beta</fullName>
    </alternativeName>
    <alternativeName>
        <fullName evidence="6">Transcriptase subunit beta</fullName>
    </alternativeName>
</protein>
<evidence type="ECO:0000256" key="2">
    <source>
        <dbReference type="ARBA" id="ARBA00022679"/>
    </source>
</evidence>
<dbReference type="Gene3D" id="3.90.1100.10">
    <property type="match status" value="2"/>
</dbReference>
<keyword evidence="4 6" id="KW-0804">Transcription</keyword>
<proteinExistence type="inferred from homology"/>
<dbReference type="Gene3D" id="2.40.50.100">
    <property type="match status" value="1"/>
</dbReference>
<dbReference type="InterPro" id="IPR007641">
    <property type="entry name" value="RNA_pol_Rpb2_7"/>
</dbReference>
<name>A0ABU0LZL9_9BACT</name>
<sequence>MNNQKPFFIDEISNLVSRRNYSKIPHSQKPPSLVGIQSQSYRDFINVELKRLIQNNFPIVSNSENLELHFNKIVLRKPEITEFDAWEQSKTYQASLYVQLSLLNKETGEVKILGSKKNKNSENLIFFGDIPLMTEKGTFIVNGIEKFVISQIVRAPGAYMLTKSQLKLSNSRKKIQEGTICELLPLKGALILFYIPEGHRQIRVLARSNSGESAAQFSSSTLLKGLGLTEQQFLAVFENNDFATETLSGESFNATEILNDPDIQEILAEISQTPDLNELLKEHENRLDLRLYELLVKFHNRFGDTYNQIRNQLLQRSVEDSKYSVLQSDLRRFFTNANSILELICIERAAKHIITQINISYKIAKTATTSYQELLWNYFFEKRMYDMGKVGRYKLNRKLRISERLYRQILAQDIKDIDGKIVFPKGTLMLKDEIQKFKKLSYEHKLDIIESFKLNHLPKKFKNRDLYREVSFEKIRIFENQEENSPILTLIGVPDYTSSDSISFADLLSVFSYLSHIDKEIGSFDDIDHLGNKRMRLISELLCNRIQIALLRIEKFIREKMAASEVKMKNISLKNEGNTEQISVKSLINTKPFQIIIKEFFNSHQLTQFIDQQNPLSELTNKRRISAMGPGGINRDDPNLDIRDVHYSNYGRICPIETPEGMNIGLIMSLATYSQIDELGFITSPYYKVRNGVITDEIHWLTALREDEYVITEAISPRDKKNKLLSPVNARYRSFIESFEAKDVDYIDVNPCQVVSISTASIPFLENDDANRALMGANMQRQATPLLRPYAPIVGTGLEYPIARDSGMALVAEEDGIVVAADGESLSVRYENLGVNRCHHLVKFKRSNQDTSNTQTPIVRAGEAIQKGQVLADGPAMQNGELALGQNVLVAFTTWSGYNYEDAIVLSSRLVQDDLFTSIHIDEHTIECLRTKNGDEEITRQIPNISDDAKRYLDEDGVIIVGAEVYEGDILVGKTSPKAQVEQSSEEKLLQAIFSEKVKQVKDSSLKVPHGGEGVVAAVKRFSVQSGNELNDDVIEIIKVFVAQKRKIQMGDKMAGRHGNKGIVSRIVPMEDMPHLEDGTPVDILLNPLGVPSRMNIGQVLEMHLGLAGRKLVLRELIKAYFNNTPTTQIGQMFGLRETNVVNLLKNFKEHIDEININTEKQALEKLSDVNLTMILKQTGLLTEDLIYKISTPVFSGVNHTDLIEIMKEAGLDPTINKGKFDLYDGRTGEKFERPISVGISYMLKLDHMVDDKIHARSVGPYSKITQQPLGGKSQNGGQRFGEMEVWALEAYGAAYNLRELLTVKSDDVQARNAVYSAIIKGRKLPQPLLPESFKLLVKKLEGLCFRINIQYGQNSKLMNSYEFLDAKTEENQIYKNTKTEAIVDGIDEVNSFSENEIYRHEELELEEVPLDELEDDEALLFDTETEDDDDADNNNHLIDESVEEEN</sequence>
<dbReference type="Gene3D" id="3.90.1800.10">
    <property type="entry name" value="RNA polymerase alpha subunit dimerisation domain"/>
    <property type="match status" value="1"/>
</dbReference>
<dbReference type="InterPro" id="IPR007644">
    <property type="entry name" value="RNA_pol_bsu_protrusion"/>
</dbReference>
<organism evidence="15 16">
    <name type="scientific">Mycoplasmoides fastidiosum</name>
    <dbReference type="NCBI Taxonomy" id="92758"/>
    <lineage>
        <taxon>Bacteria</taxon>
        <taxon>Bacillati</taxon>
        <taxon>Mycoplasmatota</taxon>
        <taxon>Mycoplasmoidales</taxon>
        <taxon>Mycoplasmoidaceae</taxon>
        <taxon>Mycoplasmoides</taxon>
    </lineage>
</organism>
<dbReference type="NCBIfam" id="TIGR02013">
    <property type="entry name" value="rpoB"/>
    <property type="match status" value="1"/>
</dbReference>
<dbReference type="Gene3D" id="3.90.1110.10">
    <property type="entry name" value="RNA polymerase Rpb2, domain 2"/>
    <property type="match status" value="1"/>
</dbReference>
<dbReference type="HAMAP" id="MF_01321">
    <property type="entry name" value="RNApol_bact_RpoB"/>
    <property type="match status" value="1"/>
</dbReference>
<reference evidence="15" key="1">
    <citation type="submission" date="2023-07" db="EMBL/GenBank/DDBJ databases">
        <title>Genomic Encyclopedia of Type Strains, Phase IV (KMG-IV): sequencing the most valuable type-strain genomes for metagenomic binning, comparative biology and taxonomic classification.</title>
        <authorList>
            <person name="Goeker M."/>
        </authorList>
    </citation>
    <scope>NUCLEOTIDE SEQUENCE [LARGE SCALE GENOMIC DNA]</scope>
    <source>
        <strain evidence="15">DSM 21204</strain>
    </source>
</reference>
<evidence type="ECO:0000259" key="11">
    <source>
        <dbReference type="Pfam" id="PF04560"/>
    </source>
</evidence>